<dbReference type="GO" id="GO:0009231">
    <property type="term" value="P:riboflavin biosynthetic process"/>
    <property type="evidence" value="ECO:0007669"/>
    <property type="project" value="TreeGrafter"/>
</dbReference>
<keyword evidence="2" id="KW-0479">Metal-binding</keyword>
<dbReference type="AlphaFoldDB" id="A0A1I0PYT6"/>
<dbReference type="EMBL" id="FOIR01000002">
    <property type="protein sequence ID" value="SEW19617.1"/>
    <property type="molecule type" value="Genomic_DNA"/>
</dbReference>
<comment type="similarity">
    <text evidence="5">Belongs to the creatininase superfamily.</text>
</comment>
<proteinExistence type="inferred from homology"/>
<accession>A0A1I0PYT6</accession>
<dbReference type="Pfam" id="PF02633">
    <property type="entry name" value="Creatininase"/>
    <property type="match status" value="1"/>
</dbReference>
<evidence type="ECO:0000256" key="1">
    <source>
        <dbReference type="ARBA" id="ARBA00001947"/>
    </source>
</evidence>
<dbReference type="Gene3D" id="3.40.50.10310">
    <property type="entry name" value="Creatininase"/>
    <property type="match status" value="1"/>
</dbReference>
<evidence type="ECO:0000256" key="2">
    <source>
        <dbReference type="ARBA" id="ARBA00022723"/>
    </source>
</evidence>
<dbReference type="InterPro" id="IPR003785">
    <property type="entry name" value="Creatininase/forma_Hydrolase"/>
</dbReference>
<keyword evidence="4" id="KW-0862">Zinc</keyword>
<dbReference type="PANTHER" id="PTHR35005">
    <property type="entry name" value="3-DEHYDRO-SCYLLO-INOSOSE HYDROLASE"/>
    <property type="match status" value="1"/>
</dbReference>
<protein>
    <submittedName>
        <fullName evidence="6">Creatinine amidohydrolase</fullName>
    </submittedName>
</protein>
<evidence type="ECO:0000256" key="3">
    <source>
        <dbReference type="ARBA" id="ARBA00022801"/>
    </source>
</evidence>
<dbReference type="Proteomes" id="UP000199437">
    <property type="component" value="Unassembled WGS sequence"/>
</dbReference>
<gene>
    <name evidence="6" type="ORF">SAMN05216290_1837</name>
</gene>
<comment type="cofactor">
    <cofactor evidence="1">
        <name>Zn(2+)</name>
        <dbReference type="ChEBI" id="CHEBI:29105"/>
    </cofactor>
</comment>
<evidence type="ECO:0000256" key="5">
    <source>
        <dbReference type="ARBA" id="ARBA00024029"/>
    </source>
</evidence>
<reference evidence="7" key="1">
    <citation type="submission" date="2016-10" db="EMBL/GenBank/DDBJ databases">
        <authorList>
            <person name="Varghese N."/>
            <person name="Submissions S."/>
        </authorList>
    </citation>
    <scope>NUCLEOTIDE SEQUENCE [LARGE SCALE GENOMIC DNA]</scope>
    <source>
        <strain evidence="7">CGMCC 1.12402</strain>
    </source>
</reference>
<dbReference type="InterPro" id="IPR024087">
    <property type="entry name" value="Creatininase-like_sf"/>
</dbReference>
<evidence type="ECO:0000313" key="6">
    <source>
        <dbReference type="EMBL" id="SEW19617.1"/>
    </source>
</evidence>
<evidence type="ECO:0000313" key="7">
    <source>
        <dbReference type="Proteomes" id="UP000199437"/>
    </source>
</evidence>
<dbReference type="STRING" id="1267423.SAMN05216290_1837"/>
<keyword evidence="7" id="KW-1185">Reference proteome</keyword>
<keyword evidence="3 6" id="KW-0378">Hydrolase</keyword>
<name>A0A1I0PYT6_9BACT</name>
<dbReference type="GO" id="GO:0046872">
    <property type="term" value="F:metal ion binding"/>
    <property type="evidence" value="ECO:0007669"/>
    <property type="project" value="UniProtKB-KW"/>
</dbReference>
<evidence type="ECO:0000256" key="4">
    <source>
        <dbReference type="ARBA" id="ARBA00022833"/>
    </source>
</evidence>
<dbReference type="GO" id="GO:0016811">
    <property type="term" value="F:hydrolase activity, acting on carbon-nitrogen (but not peptide) bonds, in linear amides"/>
    <property type="evidence" value="ECO:0007669"/>
    <property type="project" value="TreeGrafter"/>
</dbReference>
<sequence>MIRPYLLAETNWKHLKDANIELAILPWGATEAHNYHLPYGTDVYEADYVAAESARKAYEQNANIMVLPTVPFGVNTGQSDIYLDINLNPSTQLAILADIIEVLNRQGIKKLMVLNTHGGNDFKTLLRELGLKFPEMFLCTVNWFQTLDKTKYFEHMGDHADEMETSVMLKLQPDLVLEKTHWGEGKEKKHRIAEVQEPWLWVERKWSKVTEDTGIGNPALSTAEKGETFLKDSTDKIAQAMIKICEMNISDMYES</sequence>
<dbReference type="PANTHER" id="PTHR35005:SF1">
    <property type="entry name" value="2-AMINO-5-FORMYLAMINO-6-RIBOSYLAMINOPYRIMIDIN-4(3H)-ONE 5'-MONOPHOSPHATE DEFORMYLASE"/>
    <property type="match status" value="1"/>
</dbReference>
<dbReference type="SUPFAM" id="SSF102215">
    <property type="entry name" value="Creatininase"/>
    <property type="match status" value="1"/>
</dbReference>
<organism evidence="6 7">
    <name type="scientific">Roseivirga pacifica</name>
    <dbReference type="NCBI Taxonomy" id="1267423"/>
    <lineage>
        <taxon>Bacteria</taxon>
        <taxon>Pseudomonadati</taxon>
        <taxon>Bacteroidota</taxon>
        <taxon>Cytophagia</taxon>
        <taxon>Cytophagales</taxon>
        <taxon>Roseivirgaceae</taxon>
        <taxon>Roseivirga</taxon>
    </lineage>
</organism>